<dbReference type="PANTHER" id="PTHR23235:SF176">
    <property type="entry name" value="C2H2-TYPE DOMAIN-CONTAINING PROTEIN"/>
    <property type="match status" value="1"/>
</dbReference>
<keyword evidence="6" id="KW-0238">DNA-binding</keyword>
<evidence type="ECO:0000256" key="6">
    <source>
        <dbReference type="ARBA" id="ARBA00023125"/>
    </source>
</evidence>
<dbReference type="GO" id="GO:0005634">
    <property type="term" value="C:nucleus"/>
    <property type="evidence" value="ECO:0007669"/>
    <property type="project" value="UniProtKB-SubCell"/>
</dbReference>
<dbReference type="Pfam" id="PF00096">
    <property type="entry name" value="zf-C2H2"/>
    <property type="match status" value="4"/>
</dbReference>
<feature type="transmembrane region" description="Helical" evidence="10">
    <location>
        <begin position="31"/>
        <end position="52"/>
    </location>
</feature>
<protein>
    <submittedName>
        <fullName evidence="11">Uncharacterized protein</fullName>
    </submittedName>
</protein>
<comment type="subcellular location">
    <subcellularLocation>
        <location evidence="1">Nucleus</location>
    </subcellularLocation>
</comment>
<gene>
    <name evidence="11" type="ORF">SMRZ_LOCUS6980</name>
</gene>
<keyword evidence="7" id="KW-0539">Nucleus</keyword>
<dbReference type="AlphaFoldDB" id="A0A183LT55"/>
<dbReference type="GO" id="GO:0000978">
    <property type="term" value="F:RNA polymerase II cis-regulatory region sequence-specific DNA binding"/>
    <property type="evidence" value="ECO:0007669"/>
    <property type="project" value="TreeGrafter"/>
</dbReference>
<dbReference type="GO" id="GO:0008270">
    <property type="term" value="F:zinc ion binding"/>
    <property type="evidence" value="ECO:0007669"/>
    <property type="project" value="UniProtKB-KW"/>
</dbReference>
<evidence type="ECO:0000313" key="11">
    <source>
        <dbReference type="EMBL" id="VDO74075.1"/>
    </source>
</evidence>
<dbReference type="FunFam" id="3.30.160.60:FF:000693">
    <property type="entry name" value="Snail family zinc finger 1a"/>
    <property type="match status" value="1"/>
</dbReference>
<evidence type="ECO:0000256" key="9">
    <source>
        <dbReference type="SAM" id="MobiDB-lite"/>
    </source>
</evidence>
<dbReference type="SMART" id="SM00355">
    <property type="entry name" value="ZnF_C2H2"/>
    <property type="match status" value="5"/>
</dbReference>
<reference evidence="11 12" key="1">
    <citation type="submission" date="2018-11" db="EMBL/GenBank/DDBJ databases">
        <authorList>
            <consortium name="Pathogen Informatics"/>
        </authorList>
    </citation>
    <scope>NUCLEOTIDE SEQUENCE [LARGE SCALE GENOMIC DNA]</scope>
    <source>
        <strain evidence="11 12">Zambia</strain>
    </source>
</reference>
<dbReference type="Proteomes" id="UP000277204">
    <property type="component" value="Unassembled WGS sequence"/>
</dbReference>
<proteinExistence type="inferred from homology"/>
<keyword evidence="10" id="KW-1133">Transmembrane helix</keyword>
<dbReference type="Pfam" id="PF13912">
    <property type="entry name" value="zf-C2H2_6"/>
    <property type="match status" value="1"/>
</dbReference>
<sequence>MANHSTQSTTNEEESHRHSRTAEQINAEYKLPLYITIPFNILTILIYISTFLESVTQRNIYTENLKSTLEHLNSNSLLGNLALWDLFFDGCPSNSLRQKDSTQQYQVNNDYYRNDDKLISTQDMVAVNSSMKPIDLSVLSTNMQQCGTINNLSVDQPLTKINESLIANPYLNYYYNPKDISSILNKLNNLLSINNPYMELMHQSSVISNLNTSQSKFSVDPTLFFTKGNINNNDNHDSVVNVSQDGQLNASQPWVKKPKFSILELINTPKNVVDNSTTDHSTKVPGTKKSGNNTRNKRFKCQLCNHTFSTQTSLLKHTNSLHTAQYLKQANSLGVPLTSSSPSSINVTESNELVIHDNKNGKAYQNVYVMNKSRNVLPNTGGNSSIGLSVISSNSRSRNKDCCNSDCSSQMNPMMTPTTTVTSVPDHHYGHPYFCHLCNKVYYSMSALKMHVRTHTLPCKCNLCGKAFSRMWLLNGHLRTHTGEKPFACMICTRAFADRSNLRAHMQTHSEVKRYQCLHCDRTFSRMGLLTKHQTTSCLQQMKKSTKSRNTNKTTEYIFDNKIVPESKKLKHVH</sequence>
<dbReference type="InterPro" id="IPR013087">
    <property type="entry name" value="Znf_C2H2_type"/>
</dbReference>
<keyword evidence="10" id="KW-0472">Membrane</keyword>
<evidence type="ECO:0000256" key="7">
    <source>
        <dbReference type="ARBA" id="ARBA00023242"/>
    </source>
</evidence>
<name>A0A183LT55_9TREM</name>
<keyword evidence="4" id="KW-0863">Zinc-finger</keyword>
<keyword evidence="12" id="KW-1185">Reference proteome</keyword>
<dbReference type="PANTHER" id="PTHR23235">
    <property type="entry name" value="KRUEPPEL-LIKE TRANSCRIPTION FACTOR"/>
    <property type="match status" value="1"/>
</dbReference>
<keyword evidence="10" id="KW-0812">Transmembrane</keyword>
<evidence type="ECO:0000313" key="12">
    <source>
        <dbReference type="Proteomes" id="UP000277204"/>
    </source>
</evidence>
<keyword evidence="3" id="KW-0677">Repeat</keyword>
<keyword evidence="2" id="KW-0479">Metal-binding</keyword>
<organism evidence="11 12">
    <name type="scientific">Schistosoma margrebowiei</name>
    <dbReference type="NCBI Taxonomy" id="48269"/>
    <lineage>
        <taxon>Eukaryota</taxon>
        <taxon>Metazoa</taxon>
        <taxon>Spiralia</taxon>
        <taxon>Lophotrochozoa</taxon>
        <taxon>Platyhelminthes</taxon>
        <taxon>Trematoda</taxon>
        <taxon>Digenea</taxon>
        <taxon>Strigeidida</taxon>
        <taxon>Schistosomatoidea</taxon>
        <taxon>Schistosomatidae</taxon>
        <taxon>Schistosoma</taxon>
    </lineage>
</organism>
<evidence type="ECO:0000256" key="5">
    <source>
        <dbReference type="ARBA" id="ARBA00022833"/>
    </source>
</evidence>
<dbReference type="GO" id="GO:0000981">
    <property type="term" value="F:DNA-binding transcription factor activity, RNA polymerase II-specific"/>
    <property type="evidence" value="ECO:0007669"/>
    <property type="project" value="TreeGrafter"/>
</dbReference>
<accession>A0A183LT55</accession>
<comment type="similarity">
    <text evidence="8">Belongs to the snail C2H2-type zinc-finger protein family.</text>
</comment>
<dbReference type="FunFam" id="3.30.160.60:FF:000043">
    <property type="entry name" value="Scratch family zinc finger 2"/>
    <property type="match status" value="1"/>
</dbReference>
<keyword evidence="5" id="KW-0862">Zinc</keyword>
<evidence type="ECO:0000256" key="8">
    <source>
        <dbReference type="ARBA" id="ARBA00037948"/>
    </source>
</evidence>
<dbReference type="Gene3D" id="3.30.160.60">
    <property type="entry name" value="Classic Zinc Finger"/>
    <property type="match status" value="3"/>
</dbReference>
<dbReference type="STRING" id="48269.A0A183LT55"/>
<feature type="region of interest" description="Disordered" evidence="9">
    <location>
        <begin position="1"/>
        <end position="21"/>
    </location>
</feature>
<evidence type="ECO:0000256" key="1">
    <source>
        <dbReference type="ARBA" id="ARBA00004123"/>
    </source>
</evidence>
<evidence type="ECO:0000256" key="2">
    <source>
        <dbReference type="ARBA" id="ARBA00022723"/>
    </source>
</evidence>
<dbReference type="PROSITE" id="PS00028">
    <property type="entry name" value="ZINC_FINGER_C2H2_1"/>
    <property type="match status" value="4"/>
</dbReference>
<dbReference type="InterPro" id="IPR036236">
    <property type="entry name" value="Znf_C2H2_sf"/>
</dbReference>
<dbReference type="SUPFAM" id="SSF57667">
    <property type="entry name" value="beta-beta-alpha zinc fingers"/>
    <property type="match status" value="2"/>
</dbReference>
<dbReference type="PROSITE" id="PS50157">
    <property type="entry name" value="ZINC_FINGER_C2H2_2"/>
    <property type="match status" value="5"/>
</dbReference>
<evidence type="ECO:0000256" key="4">
    <source>
        <dbReference type="ARBA" id="ARBA00022771"/>
    </source>
</evidence>
<evidence type="ECO:0000256" key="10">
    <source>
        <dbReference type="SAM" id="Phobius"/>
    </source>
</evidence>
<feature type="compositionally biased region" description="Polar residues" evidence="9">
    <location>
        <begin position="1"/>
        <end position="10"/>
    </location>
</feature>
<evidence type="ECO:0000256" key="3">
    <source>
        <dbReference type="ARBA" id="ARBA00022737"/>
    </source>
</evidence>
<dbReference type="EMBL" id="UZAI01002716">
    <property type="protein sequence ID" value="VDO74075.1"/>
    <property type="molecule type" value="Genomic_DNA"/>
</dbReference>
<feature type="region of interest" description="Disordered" evidence="9">
    <location>
        <begin position="274"/>
        <end position="294"/>
    </location>
</feature>